<feature type="domain" description="Acyl-CoA dehydrogenase C-terminal" evidence="3">
    <location>
        <begin position="287"/>
        <end position="358"/>
    </location>
</feature>
<reference evidence="4 5" key="1">
    <citation type="submission" date="2020-08" db="EMBL/GenBank/DDBJ databases">
        <title>Sphingobacterium sp. DN04309 isolated from aquaculture water.</title>
        <authorList>
            <person name="Zhang M."/>
        </authorList>
    </citation>
    <scope>NUCLEOTIDE SEQUENCE [LARGE SCALE GENOMIC DNA]</scope>
    <source>
        <strain evidence="4 5">DN04309</strain>
    </source>
</reference>
<name>A0ABR7YDI8_9SPHI</name>
<dbReference type="PIRSF" id="PIRSF016578">
    <property type="entry name" value="HsaA"/>
    <property type="match status" value="1"/>
</dbReference>
<dbReference type="InterPro" id="IPR013107">
    <property type="entry name" value="Acyl-CoA_DH_C"/>
</dbReference>
<evidence type="ECO:0000313" key="5">
    <source>
        <dbReference type="Proteomes" id="UP000651271"/>
    </source>
</evidence>
<dbReference type="SUPFAM" id="SSF56645">
    <property type="entry name" value="Acyl-CoA dehydrogenase NM domain-like"/>
    <property type="match status" value="1"/>
</dbReference>
<dbReference type="EMBL" id="JACOIJ010000010">
    <property type="protein sequence ID" value="MBD1429377.1"/>
    <property type="molecule type" value="Genomic_DNA"/>
</dbReference>
<evidence type="ECO:0000256" key="1">
    <source>
        <dbReference type="ARBA" id="ARBA00023002"/>
    </source>
</evidence>
<dbReference type="RefSeq" id="WP_190301920.1">
    <property type="nucleotide sequence ID" value="NZ_JACOIJ010000010.1"/>
</dbReference>
<gene>
    <name evidence="4" type="ORF">H8B04_07315</name>
</gene>
<proteinExistence type="predicted"/>
<dbReference type="Gene3D" id="1.10.540.10">
    <property type="entry name" value="Acyl-CoA dehydrogenase/oxidase, N-terminal domain"/>
    <property type="match status" value="1"/>
</dbReference>
<organism evidence="4 5">
    <name type="scientific">Sphingobacterium litopenaei</name>
    <dbReference type="NCBI Taxonomy" id="2763500"/>
    <lineage>
        <taxon>Bacteria</taxon>
        <taxon>Pseudomonadati</taxon>
        <taxon>Bacteroidota</taxon>
        <taxon>Sphingobacteriia</taxon>
        <taxon>Sphingobacteriales</taxon>
        <taxon>Sphingobacteriaceae</taxon>
        <taxon>Sphingobacterium</taxon>
    </lineage>
</organism>
<accession>A0ABR7YDI8</accession>
<dbReference type="Gene3D" id="2.40.110.10">
    <property type="entry name" value="Butyryl-CoA Dehydrogenase, subunit A, domain 2"/>
    <property type="match status" value="1"/>
</dbReference>
<keyword evidence="2" id="KW-0175">Coiled coil</keyword>
<evidence type="ECO:0000313" key="4">
    <source>
        <dbReference type="EMBL" id="MBD1429377.1"/>
    </source>
</evidence>
<feature type="coiled-coil region" evidence="2">
    <location>
        <begin position="268"/>
        <end position="295"/>
    </location>
</feature>
<dbReference type="InterPro" id="IPR046373">
    <property type="entry name" value="Acyl-CoA_Oxase/DH_mid-dom_sf"/>
</dbReference>
<keyword evidence="1" id="KW-0560">Oxidoreductase</keyword>
<keyword evidence="5" id="KW-1185">Reference proteome</keyword>
<dbReference type="Gene3D" id="1.20.140.10">
    <property type="entry name" value="Butyryl-CoA Dehydrogenase, subunit A, domain 3"/>
    <property type="match status" value="1"/>
</dbReference>
<evidence type="ECO:0000259" key="3">
    <source>
        <dbReference type="Pfam" id="PF08028"/>
    </source>
</evidence>
<dbReference type="InterPro" id="IPR037069">
    <property type="entry name" value="AcylCoA_DH/ox_N_sf"/>
</dbReference>
<sequence length="361" mass="41289">MQLDEQTIAVIRDAQSKSIQAKQLVPHQLDLIYKNNWFNIWVPKEYKGLGLSLIDGFKLIKNLACWDGGFAWTVTLCSGANMFAGFINPSLAKEVFINPKVCFGGSGRANGKAIFDGEKYHLTGVWQYATGAPHLTHFTLNAFIYDGEIQCVNEQGESVIYSFFVPKEHVLIHYDWDTFGLECTASHSFSLDNVAVDKAYAFELKPSERKVESTLYKIPFMTFAELTLLPNYLGMYKRFLDLVEKYFFDKSNNLDWAEKYSKTRFRQVDSYQQLAEKYEQKAEALIQELWNQVSEDAENISAELLTEIAKESRRMVREIREAVITLFPLVGISGAQKDNELNIVFRNIFTATQHSLLNLEG</sequence>
<dbReference type="Proteomes" id="UP000651271">
    <property type="component" value="Unassembled WGS sequence"/>
</dbReference>
<protein>
    <submittedName>
        <fullName evidence="4">Acyl-CoA dehydrogenase</fullName>
    </submittedName>
</protein>
<evidence type="ECO:0000256" key="2">
    <source>
        <dbReference type="SAM" id="Coils"/>
    </source>
</evidence>
<comment type="caution">
    <text evidence="4">The sequence shown here is derived from an EMBL/GenBank/DDBJ whole genome shotgun (WGS) entry which is preliminary data.</text>
</comment>
<dbReference type="InterPro" id="IPR009100">
    <property type="entry name" value="AcylCoA_DH/oxidase_NM_dom_sf"/>
</dbReference>
<dbReference type="Pfam" id="PF08028">
    <property type="entry name" value="Acyl-CoA_dh_2"/>
    <property type="match status" value="1"/>
</dbReference>